<organism evidence="1 2">
    <name type="scientific">Clunio marinus</name>
    <dbReference type="NCBI Taxonomy" id="568069"/>
    <lineage>
        <taxon>Eukaryota</taxon>
        <taxon>Metazoa</taxon>
        <taxon>Ecdysozoa</taxon>
        <taxon>Arthropoda</taxon>
        <taxon>Hexapoda</taxon>
        <taxon>Insecta</taxon>
        <taxon>Pterygota</taxon>
        <taxon>Neoptera</taxon>
        <taxon>Endopterygota</taxon>
        <taxon>Diptera</taxon>
        <taxon>Nematocera</taxon>
        <taxon>Chironomoidea</taxon>
        <taxon>Chironomidae</taxon>
        <taxon>Clunio</taxon>
    </lineage>
</organism>
<evidence type="ECO:0000313" key="2">
    <source>
        <dbReference type="Proteomes" id="UP000183832"/>
    </source>
</evidence>
<dbReference type="EMBL" id="CVRI01000013">
    <property type="protein sequence ID" value="CRK89582.1"/>
    <property type="molecule type" value="Genomic_DNA"/>
</dbReference>
<keyword evidence="2" id="KW-1185">Reference proteome</keyword>
<name>A0A1J1HSY0_9DIPT</name>
<sequence>MTNTLAYNIKSNIESMHPEVDKCFTKGFLLTFHIDTCGFYKLDKRSLLCIKNYDFTCYEKLDKK</sequence>
<protein>
    <submittedName>
        <fullName evidence="1">CLUMA_CG003356, isoform A</fullName>
    </submittedName>
</protein>
<reference evidence="1 2" key="1">
    <citation type="submission" date="2015-04" db="EMBL/GenBank/DDBJ databases">
        <authorList>
            <person name="Syromyatnikov M.Y."/>
            <person name="Popov V.N."/>
        </authorList>
    </citation>
    <scope>NUCLEOTIDE SEQUENCE [LARGE SCALE GENOMIC DNA]</scope>
</reference>
<dbReference type="AlphaFoldDB" id="A0A1J1HSY0"/>
<proteinExistence type="predicted"/>
<gene>
    <name evidence="1" type="ORF">CLUMA_CG003356</name>
</gene>
<evidence type="ECO:0000313" key="1">
    <source>
        <dbReference type="EMBL" id="CRK89582.1"/>
    </source>
</evidence>
<dbReference type="Proteomes" id="UP000183832">
    <property type="component" value="Unassembled WGS sequence"/>
</dbReference>
<accession>A0A1J1HSY0</accession>